<dbReference type="AlphaFoldDB" id="A0AAW3TX14"/>
<dbReference type="GO" id="GO:0008854">
    <property type="term" value="F:exodeoxyribonuclease V activity"/>
    <property type="evidence" value="ECO:0007669"/>
    <property type="project" value="UniProtKB-EC"/>
</dbReference>
<evidence type="ECO:0000313" key="5">
    <source>
        <dbReference type="Proteomes" id="UP000528945"/>
    </source>
</evidence>
<dbReference type="RefSeq" id="WP_147037152.1">
    <property type="nucleotide sequence ID" value="NZ_JACIDB010000023.1"/>
</dbReference>
<dbReference type="Pfam" id="PF13538">
    <property type="entry name" value="UvrD_C_2"/>
    <property type="match status" value="1"/>
</dbReference>
<dbReference type="Proteomes" id="UP000528945">
    <property type="component" value="Unassembled WGS sequence"/>
</dbReference>
<dbReference type="InterPro" id="IPR027785">
    <property type="entry name" value="UvrD-like_helicase_C"/>
</dbReference>
<evidence type="ECO:0000259" key="3">
    <source>
        <dbReference type="SMART" id="SM00382"/>
    </source>
</evidence>
<dbReference type="CDD" id="cd18809">
    <property type="entry name" value="SF1_C_RecD"/>
    <property type="match status" value="1"/>
</dbReference>
<dbReference type="PANTHER" id="PTHR43788:SF6">
    <property type="entry name" value="DNA HELICASE B"/>
    <property type="match status" value="1"/>
</dbReference>
<comment type="caution">
    <text evidence="4">The sequence shown here is derived from an EMBL/GenBank/DDBJ whole genome shotgun (WGS) entry which is preliminary data.</text>
</comment>
<dbReference type="SMART" id="SM00382">
    <property type="entry name" value="AAA"/>
    <property type="match status" value="1"/>
</dbReference>
<dbReference type="Gene3D" id="1.10.10.2220">
    <property type="match status" value="1"/>
</dbReference>
<evidence type="ECO:0000313" key="4">
    <source>
        <dbReference type="EMBL" id="MBB3877552.1"/>
    </source>
</evidence>
<dbReference type="EMBL" id="JACIDB010000023">
    <property type="protein sequence ID" value="MBB3877552.1"/>
    <property type="molecule type" value="Genomic_DNA"/>
</dbReference>
<dbReference type="InterPro" id="IPR029493">
    <property type="entry name" value="RecD2-like_HHH"/>
</dbReference>
<dbReference type="Gene3D" id="2.30.30.940">
    <property type="match status" value="1"/>
</dbReference>
<dbReference type="GO" id="GO:0005524">
    <property type="term" value="F:ATP binding"/>
    <property type="evidence" value="ECO:0007669"/>
    <property type="project" value="UniProtKB-KW"/>
</dbReference>
<keyword evidence="4" id="KW-0378">Hydrolase</keyword>
<gene>
    <name evidence="4" type="ORF">GGR47_003820</name>
</gene>
<dbReference type="InterPro" id="IPR050534">
    <property type="entry name" value="Coronavir_polyprotein_1ab"/>
</dbReference>
<dbReference type="Pfam" id="PF14490">
    <property type="entry name" value="HHH_RecD2"/>
    <property type="match status" value="1"/>
</dbReference>
<dbReference type="GO" id="GO:0003678">
    <property type="term" value="F:DNA helicase activity"/>
    <property type="evidence" value="ECO:0007669"/>
    <property type="project" value="UniProtKB-ARBA"/>
</dbReference>
<dbReference type="EC" id="3.1.11.5" evidence="4"/>
<keyword evidence="1" id="KW-0547">Nucleotide-binding</keyword>
<name>A0AAW3TX14_9SPHN</name>
<proteinExistence type="predicted"/>
<dbReference type="PANTHER" id="PTHR43788">
    <property type="entry name" value="DNA2/NAM7 HELICASE FAMILY MEMBER"/>
    <property type="match status" value="1"/>
</dbReference>
<dbReference type="SUPFAM" id="SSF52540">
    <property type="entry name" value="P-loop containing nucleoside triphosphate hydrolases"/>
    <property type="match status" value="2"/>
</dbReference>
<dbReference type="Gene3D" id="3.40.50.300">
    <property type="entry name" value="P-loop containing nucleotide triphosphate hydrolases"/>
    <property type="match status" value="2"/>
</dbReference>
<feature type="domain" description="AAA+ ATPase" evidence="3">
    <location>
        <begin position="325"/>
        <end position="455"/>
    </location>
</feature>
<keyword evidence="5" id="KW-1185">Reference proteome</keyword>
<dbReference type="InterPro" id="IPR003593">
    <property type="entry name" value="AAA+_ATPase"/>
</dbReference>
<evidence type="ECO:0000256" key="1">
    <source>
        <dbReference type="ARBA" id="ARBA00022741"/>
    </source>
</evidence>
<dbReference type="InterPro" id="IPR027417">
    <property type="entry name" value="P-loop_NTPase"/>
</dbReference>
<accession>A0AAW3TX14</accession>
<protein>
    <submittedName>
        <fullName evidence="4">Exodeoxyribonuclease V alpha subunit</fullName>
        <ecNumber evidence="4">3.1.11.5</ecNumber>
    </submittedName>
</protein>
<reference evidence="4 5" key="1">
    <citation type="submission" date="2020-08" db="EMBL/GenBank/DDBJ databases">
        <title>Genomic Encyclopedia of Type Strains, Phase IV (KMG-IV): sequencing the most valuable type-strain genomes for metagenomic binning, comparative biology and taxonomic classification.</title>
        <authorList>
            <person name="Goeker M."/>
        </authorList>
    </citation>
    <scope>NUCLEOTIDE SEQUENCE [LARGE SCALE GENOMIC DNA]</scope>
    <source>
        <strain evidence="4 5">DSM 15581</strain>
    </source>
</reference>
<keyword evidence="2" id="KW-0067">ATP-binding</keyword>
<sequence length="700" mass="74235">MSDIAVRAIVTHVLSAGARMAVFRADDGNDVRRRFVARDLARPPATGETWHIRGTVEVHPGYGPQVVVTDMKLARPEGRLLARLLAGQRFPGVGDATANRLWDAFGEQLIDVLEAGDAEVLLRALPDDNRSRAQIETILLEWPLVDAEPRILAGFDRLGIPPRIAAKLLAVYDADALDRIRDDPYRLLAFTSWKSADAIARRMGVEATDERRLVASCEAALHARLKDGDTLMAGDDLRKAARALLGVSMGDDILDTASRLGAIRRRPTGWQASGTALMEDAIAQRIADELASSSRGPTVLPLPHRSDDGVNLNAGQADAIAMAITANFSLLVGGAGTGKTTTLKAICRTAAAAGIPIEMMALSGRAALRMREATGEMARTIAGWLNGVATGHVDLSTLPLIIIDEASMCDLGSLYRIMLSAPVGCRFLLVGDDGQLPPVGFGLTFHALLDVDAIPRTVLTEVMRQAAETGIPAVAKAVRDGILPDLPACDGAAAAGVTIATCDARDVVATAVSIRRAHPTAQIVGSIKGAGEAADGGTAAINAALHDAWAAARNLDPSTWLRGEPVIWTVNDYDLDLWNGSLGKVVGMTEEGLAVRFDEGDRTIPVELLDHLEPAWAITTHKAQGSQFEIVVVPVTASRILDKTLLYTAITRATRRVVLVGDPAVITDAISRGSQASRRSTWLRQAVEGSIAGGIEVKAA</sequence>
<dbReference type="Pfam" id="PF13604">
    <property type="entry name" value="AAA_30"/>
    <property type="match status" value="1"/>
</dbReference>
<evidence type="ECO:0000256" key="2">
    <source>
        <dbReference type="ARBA" id="ARBA00022840"/>
    </source>
</evidence>
<organism evidence="4 5">
    <name type="scientific">Sphingomonas aquatilis</name>
    <dbReference type="NCBI Taxonomy" id="93063"/>
    <lineage>
        <taxon>Bacteria</taxon>
        <taxon>Pseudomonadati</taxon>
        <taxon>Pseudomonadota</taxon>
        <taxon>Alphaproteobacteria</taxon>
        <taxon>Sphingomonadales</taxon>
        <taxon>Sphingomonadaceae</taxon>
        <taxon>Sphingomonas</taxon>
    </lineage>
</organism>